<dbReference type="GO" id="GO:0003676">
    <property type="term" value="F:nucleic acid binding"/>
    <property type="evidence" value="ECO:0007669"/>
    <property type="project" value="InterPro"/>
</dbReference>
<dbReference type="Proteomes" id="UP000320055">
    <property type="component" value="Unassembled WGS sequence"/>
</dbReference>
<gene>
    <name evidence="1" type="ORF">H1P_5220003</name>
</gene>
<dbReference type="InterPro" id="IPR036397">
    <property type="entry name" value="RNaseH_sf"/>
</dbReference>
<organism evidence="1 2">
    <name type="scientific">Hyella patelloides LEGE 07179</name>
    <dbReference type="NCBI Taxonomy" id="945734"/>
    <lineage>
        <taxon>Bacteria</taxon>
        <taxon>Bacillati</taxon>
        <taxon>Cyanobacteriota</taxon>
        <taxon>Cyanophyceae</taxon>
        <taxon>Pleurocapsales</taxon>
        <taxon>Hyellaceae</taxon>
        <taxon>Hyella</taxon>
    </lineage>
</organism>
<dbReference type="InterPro" id="IPR012337">
    <property type="entry name" value="RNaseH-like_sf"/>
</dbReference>
<protein>
    <submittedName>
        <fullName evidence="1">Integrase, catalytic region</fullName>
    </submittedName>
</protein>
<sequence>MMVMRDCVRRSGRFPQCLVVDGGKEFSSIYFERLLAMYECTSKTRPGGKPRFGSVCERLFGTANTMFIHNLAGNTQITKNSRQVTTAVNPRRHAVWTLESLYQYLFHEVRNLKS</sequence>
<proteinExistence type="predicted"/>
<accession>A0A563W0F3</accession>
<dbReference type="Gene3D" id="3.30.420.10">
    <property type="entry name" value="Ribonuclease H-like superfamily/Ribonuclease H"/>
    <property type="match status" value="1"/>
</dbReference>
<dbReference type="EMBL" id="CAACVJ010000471">
    <property type="protein sequence ID" value="VEP17003.1"/>
    <property type="molecule type" value="Genomic_DNA"/>
</dbReference>
<evidence type="ECO:0000313" key="2">
    <source>
        <dbReference type="Proteomes" id="UP000320055"/>
    </source>
</evidence>
<reference evidence="1 2" key="1">
    <citation type="submission" date="2019-01" db="EMBL/GenBank/DDBJ databases">
        <authorList>
            <person name="Brito A."/>
        </authorList>
    </citation>
    <scope>NUCLEOTIDE SEQUENCE [LARGE SCALE GENOMIC DNA]</scope>
    <source>
        <strain evidence="1">1</strain>
    </source>
</reference>
<keyword evidence="2" id="KW-1185">Reference proteome</keyword>
<dbReference type="AlphaFoldDB" id="A0A563W0F3"/>
<name>A0A563W0F3_9CYAN</name>
<evidence type="ECO:0000313" key="1">
    <source>
        <dbReference type="EMBL" id="VEP17003.1"/>
    </source>
</evidence>
<dbReference type="SUPFAM" id="SSF53098">
    <property type="entry name" value="Ribonuclease H-like"/>
    <property type="match status" value="1"/>
</dbReference>